<comment type="similarity">
    <text evidence="2">Belongs to the membrane magnesium transporter (TC 1.A.67) family.</text>
</comment>
<evidence type="ECO:0000313" key="8">
    <source>
        <dbReference type="Proteomes" id="UP000509704"/>
    </source>
</evidence>
<dbReference type="AlphaFoldDB" id="A0A7H9B5G2"/>
<keyword evidence="5" id="KW-0472">Membrane</keyword>
<dbReference type="PANTHER" id="PTHR28144:SF1">
    <property type="entry name" value="ER MEMBRANE PROTEIN COMPLEX SUBUNIT 5"/>
    <property type="match status" value="1"/>
</dbReference>
<organism evidence="7 8">
    <name type="scientific">Zygotorulaspora mrakii</name>
    <name type="common">Zygosaccharomyces mrakii</name>
    <dbReference type="NCBI Taxonomy" id="42260"/>
    <lineage>
        <taxon>Eukaryota</taxon>
        <taxon>Fungi</taxon>
        <taxon>Dikarya</taxon>
        <taxon>Ascomycota</taxon>
        <taxon>Saccharomycotina</taxon>
        <taxon>Saccharomycetes</taxon>
        <taxon>Saccharomycetales</taxon>
        <taxon>Saccharomycetaceae</taxon>
        <taxon>Zygotorulaspora</taxon>
    </lineage>
</organism>
<dbReference type="InterPro" id="IPR018937">
    <property type="entry name" value="MMgT"/>
</dbReference>
<name>A0A7H9B5G2_ZYGMR</name>
<dbReference type="GeneID" id="59237579"/>
<gene>
    <name evidence="7" type="ORF">HG535_0F03310</name>
</gene>
<evidence type="ECO:0000256" key="2">
    <source>
        <dbReference type="ARBA" id="ARBA00006109"/>
    </source>
</evidence>
<dbReference type="KEGG" id="zmk:HG535_0F03310"/>
<keyword evidence="4" id="KW-1133">Transmembrane helix</keyword>
<dbReference type="Pfam" id="PF10270">
    <property type="entry name" value="MMgT"/>
    <property type="match status" value="1"/>
</dbReference>
<dbReference type="Proteomes" id="UP000509704">
    <property type="component" value="Chromosome 6"/>
</dbReference>
<dbReference type="InterPro" id="IPR053279">
    <property type="entry name" value="EMC_subunit"/>
</dbReference>
<evidence type="ECO:0000313" key="7">
    <source>
        <dbReference type="EMBL" id="QLG73820.1"/>
    </source>
</evidence>
<sequence>MRLLSKLLLSLSVILLGHSGFSSHEFRQLLKNTSREMPSSMLRHIPVDIQYEAIVGLVLFVLSTFLSFEKITYYPLQGGRELLQLNQYLQDIDMSKANNVNNLTGKDPFGAITYTPNFIDIHKKRKHVATGAL</sequence>
<keyword evidence="3" id="KW-0812">Transmembrane</keyword>
<evidence type="ECO:0008006" key="9">
    <source>
        <dbReference type="Google" id="ProtNLM"/>
    </source>
</evidence>
<keyword evidence="6" id="KW-0732">Signal</keyword>
<feature type="chain" id="PRO_5028808980" description="ER membrane protein complex subunit 5" evidence="6">
    <location>
        <begin position="20"/>
        <end position="133"/>
    </location>
</feature>
<proteinExistence type="inferred from homology"/>
<dbReference type="OrthoDB" id="44756at2759"/>
<dbReference type="RefSeq" id="XP_037145546.1">
    <property type="nucleotide sequence ID" value="XM_037289651.1"/>
</dbReference>
<reference evidence="7 8" key="1">
    <citation type="submission" date="2020-07" db="EMBL/GenBank/DDBJ databases">
        <title>The yeast mating-type switching endonuclease HO is a domesticated member of an unorthodox homing genetic element family.</title>
        <authorList>
            <person name="Coughlan A.Y."/>
            <person name="Lombardi L."/>
            <person name="Braun-Galleani S."/>
            <person name="Martos A.R."/>
            <person name="Galeote V."/>
            <person name="Bigey F."/>
            <person name="Dequin S."/>
            <person name="Byrne K.P."/>
            <person name="Wolfe K.H."/>
        </authorList>
    </citation>
    <scope>NUCLEOTIDE SEQUENCE [LARGE SCALE GENOMIC DNA]</scope>
    <source>
        <strain evidence="7 8">NRRL Y-6702</strain>
    </source>
</reference>
<evidence type="ECO:0000256" key="6">
    <source>
        <dbReference type="SAM" id="SignalP"/>
    </source>
</evidence>
<evidence type="ECO:0000256" key="4">
    <source>
        <dbReference type="ARBA" id="ARBA00022989"/>
    </source>
</evidence>
<dbReference type="GO" id="GO:0072546">
    <property type="term" value="C:EMC complex"/>
    <property type="evidence" value="ECO:0007669"/>
    <property type="project" value="TreeGrafter"/>
</dbReference>
<dbReference type="EMBL" id="CP058609">
    <property type="protein sequence ID" value="QLG73820.1"/>
    <property type="molecule type" value="Genomic_DNA"/>
</dbReference>
<keyword evidence="8" id="KW-1185">Reference proteome</keyword>
<protein>
    <recommendedName>
        <fullName evidence="9">ER membrane protein complex subunit 5</fullName>
    </recommendedName>
</protein>
<dbReference type="GO" id="GO:0034975">
    <property type="term" value="P:protein folding in endoplasmic reticulum"/>
    <property type="evidence" value="ECO:0007669"/>
    <property type="project" value="TreeGrafter"/>
</dbReference>
<evidence type="ECO:0000256" key="3">
    <source>
        <dbReference type="ARBA" id="ARBA00022692"/>
    </source>
</evidence>
<evidence type="ECO:0000256" key="5">
    <source>
        <dbReference type="ARBA" id="ARBA00023136"/>
    </source>
</evidence>
<accession>A0A7H9B5G2</accession>
<comment type="subcellular location">
    <subcellularLocation>
        <location evidence="1">Endomembrane system</location>
        <topology evidence="1">Multi-pass membrane protein</topology>
    </subcellularLocation>
</comment>
<dbReference type="PANTHER" id="PTHR28144">
    <property type="entry name" value="ER MEMBRANE PROTEIN COMPLEX SUBUNIT 5"/>
    <property type="match status" value="1"/>
</dbReference>
<evidence type="ECO:0000256" key="1">
    <source>
        <dbReference type="ARBA" id="ARBA00004127"/>
    </source>
</evidence>
<feature type="signal peptide" evidence="6">
    <location>
        <begin position="1"/>
        <end position="19"/>
    </location>
</feature>